<comment type="similarity">
    <text evidence="2 10">Belongs to the class-I aminoacyl-tRNA synthetase family. MshC subfamily.</text>
</comment>
<dbReference type="PANTHER" id="PTHR10890:SF3">
    <property type="entry name" value="CYSTEINE--TRNA LIGASE, CYTOPLASMIC"/>
    <property type="match status" value="1"/>
</dbReference>
<evidence type="ECO:0000259" key="12">
    <source>
        <dbReference type="Pfam" id="PF01406"/>
    </source>
</evidence>
<dbReference type="GO" id="GO:0016874">
    <property type="term" value="F:ligase activity"/>
    <property type="evidence" value="ECO:0007669"/>
    <property type="project" value="UniProtKB-KW"/>
</dbReference>
<evidence type="ECO:0000313" key="14">
    <source>
        <dbReference type="Proteomes" id="UP000239895"/>
    </source>
</evidence>
<dbReference type="PANTHER" id="PTHR10890">
    <property type="entry name" value="CYSTEINYL-TRNA SYNTHETASE"/>
    <property type="match status" value="1"/>
</dbReference>
<evidence type="ECO:0000256" key="2">
    <source>
        <dbReference type="ARBA" id="ARBA00007723"/>
    </source>
</evidence>
<feature type="short sequence motif" description="'ERGGDP' region" evidence="10">
    <location>
        <begin position="199"/>
        <end position="204"/>
    </location>
</feature>
<dbReference type="InterPro" id="IPR024909">
    <property type="entry name" value="Cys-tRNA/MSH_ligase"/>
</dbReference>
<comment type="cofactor">
    <cofactor evidence="10">
        <name>Zn(2+)</name>
        <dbReference type="ChEBI" id="CHEBI:29105"/>
    </cofactor>
    <text evidence="10">Binds 1 zinc ion per subunit.</text>
</comment>
<accession>A0ABX5ED27</accession>
<proteinExistence type="inferred from homology"/>
<keyword evidence="4 10" id="KW-0436">Ligase</keyword>
<evidence type="ECO:0000256" key="9">
    <source>
        <dbReference type="ARBA" id="ARBA00048350"/>
    </source>
</evidence>
<organism evidence="13 14">
    <name type="scientific">Isoptericola halotolerans</name>
    <dbReference type="NCBI Taxonomy" id="300560"/>
    <lineage>
        <taxon>Bacteria</taxon>
        <taxon>Bacillati</taxon>
        <taxon>Actinomycetota</taxon>
        <taxon>Actinomycetes</taxon>
        <taxon>Micrococcales</taxon>
        <taxon>Promicromonosporaceae</taxon>
        <taxon>Isoptericola</taxon>
    </lineage>
</organism>
<feature type="binding site" evidence="10">
    <location>
        <position position="269"/>
    </location>
    <ligand>
        <name>Zn(2+)</name>
        <dbReference type="ChEBI" id="CHEBI:29105"/>
    </ligand>
</feature>
<feature type="domain" description="tRNA synthetases class I catalytic" evidence="12">
    <location>
        <begin position="43"/>
        <end position="348"/>
    </location>
</feature>
<dbReference type="InterPro" id="IPR014729">
    <property type="entry name" value="Rossmann-like_a/b/a_fold"/>
</dbReference>
<feature type="binding site" evidence="10">
    <location>
        <position position="47"/>
    </location>
    <ligand>
        <name>Zn(2+)</name>
        <dbReference type="ChEBI" id="CHEBI:29105"/>
    </ligand>
</feature>
<feature type="binding site" evidence="10">
    <location>
        <begin position="262"/>
        <end position="264"/>
    </location>
    <ligand>
        <name>L-cysteinyl-5'-AMP</name>
        <dbReference type="ChEBI" id="CHEBI:144924"/>
    </ligand>
</feature>
<evidence type="ECO:0000256" key="11">
    <source>
        <dbReference type="SAM" id="MobiDB-lite"/>
    </source>
</evidence>
<dbReference type="Proteomes" id="UP000239895">
    <property type="component" value="Unassembled WGS sequence"/>
</dbReference>
<sequence length="429" mass="45402">MLSWPFPQIPELPAPTDGERPTVRVHDSTTGMLVDPAPGSVARSFVCGVTPYDATHLGHAATYVAFDLLHRAWTDAGKQVTYCSNVTDVDDPLLERADATGVDWRDLARDQTALFGEDMTALGVVPPAPWTGVVEYVEPIARAVAQMLADGTAYRVPVEPGAGGATPELGDVYADLTADPAFGTVSGLDEATMAELFAERGGDPGREGKKSPLDPLLWRRERAGEPAWDGGVLGTGRPGWHVECSVIARDGLGLPFDVQGGGADLLFPHHEMSVSHARMLAGPDAAPTAHVHAGLVAYEGHKMSKSRGNLVLVSVLRREGVDPMAVRLGILAHHYRAEWEWTDATLKTGEARLDRWRAAVSGNGGPAADGLLAELRAALADDLDAPRALAAVDAWAERSLAPGRDTSKDEEGAPGVVARAVNALLGVRL</sequence>
<dbReference type="InterPro" id="IPR017812">
    <property type="entry name" value="Mycothiol_ligase_MshC"/>
</dbReference>
<keyword evidence="14" id="KW-1185">Reference proteome</keyword>
<dbReference type="Gene3D" id="1.20.120.640">
    <property type="entry name" value="Anticodon-binding domain of a subclass of class I aminoacyl-tRNA synthetases"/>
    <property type="match status" value="1"/>
</dbReference>
<dbReference type="HAMAP" id="MF_01697">
    <property type="entry name" value="MshC"/>
    <property type="match status" value="1"/>
</dbReference>
<reference evidence="13 14" key="1">
    <citation type="submission" date="2018-03" db="EMBL/GenBank/DDBJ databases">
        <title>Comparative analysis of microorganisms from saline springs in Andes Mountain Range, Colombia.</title>
        <authorList>
            <person name="Rubin E."/>
        </authorList>
    </citation>
    <scope>NUCLEOTIDE SEQUENCE [LARGE SCALE GENOMIC DNA]</scope>
    <source>
        <strain evidence="13 14">CG 23</strain>
    </source>
</reference>
<evidence type="ECO:0000256" key="10">
    <source>
        <dbReference type="HAMAP-Rule" id="MF_01697"/>
    </source>
</evidence>
<evidence type="ECO:0000256" key="8">
    <source>
        <dbReference type="ARBA" id="ARBA00022840"/>
    </source>
</evidence>
<dbReference type="PRINTS" id="PR00983">
    <property type="entry name" value="TRNASYNTHCYS"/>
</dbReference>
<feature type="binding site" evidence="10">
    <location>
        <position position="62"/>
    </location>
    <ligand>
        <name>L-cysteinyl-5'-AMP</name>
        <dbReference type="ChEBI" id="CHEBI:144924"/>
    </ligand>
</feature>
<evidence type="ECO:0000256" key="4">
    <source>
        <dbReference type="ARBA" id="ARBA00022598"/>
    </source>
</evidence>
<dbReference type="EMBL" id="PVTX01000012">
    <property type="protein sequence ID" value="PRZ03716.1"/>
    <property type="molecule type" value="Genomic_DNA"/>
</dbReference>
<gene>
    <name evidence="10" type="primary">mshC</name>
    <name evidence="13" type="ORF">BCL65_11228</name>
</gene>
<keyword evidence="5 10" id="KW-0479">Metal-binding</keyword>
<dbReference type="SUPFAM" id="SSF52374">
    <property type="entry name" value="Nucleotidylyl transferase"/>
    <property type="match status" value="1"/>
</dbReference>
<feature type="binding site" evidence="10">
    <location>
        <begin position="85"/>
        <end position="87"/>
    </location>
    <ligand>
        <name>L-cysteinyl-5'-AMP</name>
        <dbReference type="ChEBI" id="CHEBI:144924"/>
    </ligand>
</feature>
<keyword evidence="7 10" id="KW-0862">Zinc</keyword>
<dbReference type="Pfam" id="PF01406">
    <property type="entry name" value="tRNA-synt_1e"/>
    <property type="match status" value="1"/>
</dbReference>
<comment type="function">
    <text evidence="1 10">Catalyzes the ATP-dependent condensation of GlcN-Ins and L-cysteine to form L-Cys-GlcN-Ins.</text>
</comment>
<evidence type="ECO:0000256" key="1">
    <source>
        <dbReference type="ARBA" id="ARBA00003679"/>
    </source>
</evidence>
<evidence type="ECO:0000256" key="6">
    <source>
        <dbReference type="ARBA" id="ARBA00022741"/>
    </source>
</evidence>
<protein>
    <recommendedName>
        <fullName evidence="10">L-cysteine:1D-myo-inositol 2-amino-2-deoxy-alpha-D-glucopyranoside ligase</fullName>
        <shortName evidence="10">L-Cys:GlcN-Ins ligase</shortName>
        <ecNumber evidence="10">6.3.1.13</ecNumber>
    </recommendedName>
    <alternativeName>
        <fullName evidence="10">Mycothiol ligase</fullName>
        <shortName evidence="10">MSH ligase</shortName>
    </alternativeName>
</protein>
<feature type="binding site" evidence="10">
    <location>
        <position position="296"/>
    </location>
    <ligand>
        <name>L-cysteinyl-5'-AMP</name>
        <dbReference type="ChEBI" id="CHEBI:144924"/>
    </ligand>
</feature>
<feature type="region of interest" description="Disordered" evidence="11">
    <location>
        <begin position="1"/>
        <end position="24"/>
    </location>
</feature>
<comment type="subunit">
    <text evidence="3 10">Monomer.</text>
</comment>
<evidence type="ECO:0000256" key="7">
    <source>
        <dbReference type="ARBA" id="ARBA00022833"/>
    </source>
</evidence>
<feature type="binding site" evidence="10">
    <location>
        <position position="240"/>
    </location>
    <ligand>
        <name>L-cysteinyl-5'-AMP</name>
        <dbReference type="ChEBI" id="CHEBI:144924"/>
    </ligand>
</feature>
<comment type="caution">
    <text evidence="10">Lacks conserved residue(s) required for the propagation of feature annotation.</text>
</comment>
<keyword evidence="6 10" id="KW-0547">Nucleotide-binding</keyword>
<dbReference type="InterPro" id="IPR032678">
    <property type="entry name" value="tRNA-synt_1_cat_dom"/>
</dbReference>
<dbReference type="EC" id="6.3.1.13" evidence="10"/>
<feature type="short sequence motif" description="'KMSKS' region" evidence="10">
    <location>
        <begin position="302"/>
        <end position="306"/>
    </location>
</feature>
<evidence type="ECO:0000256" key="3">
    <source>
        <dbReference type="ARBA" id="ARBA00011245"/>
    </source>
</evidence>
<keyword evidence="8 10" id="KW-0067">ATP-binding</keyword>
<dbReference type="RefSeq" id="WP_106269454.1">
    <property type="nucleotide sequence ID" value="NZ_PVTX01000012.1"/>
</dbReference>
<evidence type="ECO:0000313" key="13">
    <source>
        <dbReference type="EMBL" id="PRZ03716.1"/>
    </source>
</evidence>
<comment type="caution">
    <text evidence="13">The sequence shown here is derived from an EMBL/GenBank/DDBJ whole genome shotgun (WGS) entry which is preliminary data.</text>
</comment>
<dbReference type="NCBIfam" id="TIGR03447">
    <property type="entry name" value="mycothiol_MshC"/>
    <property type="match status" value="1"/>
</dbReference>
<evidence type="ECO:0000256" key="5">
    <source>
        <dbReference type="ARBA" id="ARBA00022723"/>
    </source>
</evidence>
<comment type="catalytic activity">
    <reaction evidence="9 10">
        <text>1D-myo-inositol 2-amino-2-deoxy-alpha-D-glucopyranoside + L-cysteine + ATP = 1D-myo-inositol 2-(L-cysteinylamino)-2-deoxy-alpha-D-glucopyranoside + AMP + diphosphate + H(+)</text>
        <dbReference type="Rhea" id="RHEA:26176"/>
        <dbReference type="ChEBI" id="CHEBI:15378"/>
        <dbReference type="ChEBI" id="CHEBI:30616"/>
        <dbReference type="ChEBI" id="CHEBI:33019"/>
        <dbReference type="ChEBI" id="CHEBI:35235"/>
        <dbReference type="ChEBI" id="CHEBI:58886"/>
        <dbReference type="ChEBI" id="CHEBI:58887"/>
        <dbReference type="ChEBI" id="CHEBI:456215"/>
        <dbReference type="EC" id="6.3.1.13"/>
    </reaction>
</comment>
<feature type="binding site" evidence="10">
    <location>
        <position position="244"/>
    </location>
    <ligand>
        <name>Zn(2+)</name>
        <dbReference type="ChEBI" id="CHEBI:29105"/>
    </ligand>
</feature>
<name>A0ABX5ED27_9MICO</name>
<dbReference type="Gene3D" id="3.40.50.620">
    <property type="entry name" value="HUPs"/>
    <property type="match status" value="1"/>
</dbReference>